<evidence type="ECO:0008006" key="5">
    <source>
        <dbReference type="Google" id="ProtNLM"/>
    </source>
</evidence>
<sequence length="209" mass="23378">MYKKEKYIFDSSGWQINAGLLGKTKNIVLSFREKRENNQVPIFSIIDSDDDIEEIINNSKFFTKNQLKDFILIGTGGSSLGADALIQSHKYSNLNSSINFHILDNLDPNSVSKIFNLINPKTSKFLAISKSGKTTETIALLLIVIDWLQKKGIKLNESIMVMCQVHDNQDQEIIEIAKTYNLKIIQHENVGGRFAALTSTGLLPATIMG</sequence>
<dbReference type="EMBL" id="UINC01225512">
    <property type="protein sequence ID" value="SVE55618.1"/>
    <property type="molecule type" value="Genomic_DNA"/>
</dbReference>
<accession>A0A383EHN7</accession>
<dbReference type="GO" id="GO:0006094">
    <property type="term" value="P:gluconeogenesis"/>
    <property type="evidence" value="ECO:0007669"/>
    <property type="project" value="UniProtKB-KW"/>
</dbReference>
<dbReference type="GO" id="GO:0006096">
    <property type="term" value="P:glycolytic process"/>
    <property type="evidence" value="ECO:0007669"/>
    <property type="project" value="UniProtKB-KW"/>
</dbReference>
<dbReference type="PANTHER" id="PTHR11469">
    <property type="entry name" value="GLUCOSE-6-PHOSPHATE ISOMERASE"/>
    <property type="match status" value="1"/>
</dbReference>
<keyword evidence="1" id="KW-0312">Gluconeogenesis</keyword>
<evidence type="ECO:0000256" key="2">
    <source>
        <dbReference type="ARBA" id="ARBA00023152"/>
    </source>
</evidence>
<evidence type="ECO:0000256" key="3">
    <source>
        <dbReference type="ARBA" id="ARBA00023235"/>
    </source>
</evidence>
<reference evidence="4" key="1">
    <citation type="submission" date="2018-05" db="EMBL/GenBank/DDBJ databases">
        <authorList>
            <person name="Lanie J.A."/>
            <person name="Ng W.-L."/>
            <person name="Kazmierczak K.M."/>
            <person name="Andrzejewski T.M."/>
            <person name="Davidsen T.M."/>
            <person name="Wayne K.J."/>
            <person name="Tettelin H."/>
            <person name="Glass J.I."/>
            <person name="Rusch D."/>
            <person name="Podicherti R."/>
            <person name="Tsui H.-C.T."/>
            <person name="Winkler M.E."/>
        </authorList>
    </citation>
    <scope>NUCLEOTIDE SEQUENCE</scope>
</reference>
<dbReference type="AlphaFoldDB" id="A0A383EHN7"/>
<dbReference type="PANTHER" id="PTHR11469:SF1">
    <property type="entry name" value="GLUCOSE-6-PHOSPHATE ISOMERASE"/>
    <property type="match status" value="1"/>
</dbReference>
<dbReference type="GO" id="GO:0097367">
    <property type="term" value="F:carbohydrate derivative binding"/>
    <property type="evidence" value="ECO:0007669"/>
    <property type="project" value="InterPro"/>
</dbReference>
<keyword evidence="3" id="KW-0413">Isomerase</keyword>
<dbReference type="GO" id="GO:0004347">
    <property type="term" value="F:glucose-6-phosphate isomerase activity"/>
    <property type="evidence" value="ECO:0007669"/>
    <property type="project" value="InterPro"/>
</dbReference>
<dbReference type="InterPro" id="IPR046348">
    <property type="entry name" value="SIS_dom_sf"/>
</dbReference>
<dbReference type="InterPro" id="IPR001672">
    <property type="entry name" value="G6P_Isomerase"/>
</dbReference>
<evidence type="ECO:0000313" key="4">
    <source>
        <dbReference type="EMBL" id="SVE55618.1"/>
    </source>
</evidence>
<dbReference type="GO" id="GO:0051156">
    <property type="term" value="P:glucose 6-phosphate metabolic process"/>
    <property type="evidence" value="ECO:0007669"/>
    <property type="project" value="TreeGrafter"/>
</dbReference>
<organism evidence="4">
    <name type="scientific">marine metagenome</name>
    <dbReference type="NCBI Taxonomy" id="408172"/>
    <lineage>
        <taxon>unclassified sequences</taxon>
        <taxon>metagenomes</taxon>
        <taxon>ecological metagenomes</taxon>
    </lineage>
</organism>
<dbReference type="PROSITE" id="PS51463">
    <property type="entry name" value="P_GLUCOSE_ISOMERASE_3"/>
    <property type="match status" value="1"/>
</dbReference>
<keyword evidence="2" id="KW-0324">Glycolysis</keyword>
<name>A0A383EHN7_9ZZZZ</name>
<dbReference type="SUPFAM" id="SSF53697">
    <property type="entry name" value="SIS domain"/>
    <property type="match status" value="1"/>
</dbReference>
<evidence type="ECO:0000256" key="1">
    <source>
        <dbReference type="ARBA" id="ARBA00022432"/>
    </source>
</evidence>
<gene>
    <name evidence="4" type="ORF">METZ01_LOCUS508472</name>
</gene>
<protein>
    <recommendedName>
        <fullName evidence="5">Glucose-6-phosphate isomerase</fullName>
    </recommendedName>
</protein>
<dbReference type="GO" id="GO:0005829">
    <property type="term" value="C:cytosol"/>
    <property type="evidence" value="ECO:0007669"/>
    <property type="project" value="TreeGrafter"/>
</dbReference>
<dbReference type="Gene3D" id="3.40.50.10490">
    <property type="entry name" value="Glucose-6-phosphate isomerase like protein, domain 1"/>
    <property type="match status" value="1"/>
</dbReference>
<feature type="non-terminal residue" evidence="4">
    <location>
        <position position="209"/>
    </location>
</feature>
<dbReference type="GO" id="GO:0048029">
    <property type="term" value="F:monosaccharide binding"/>
    <property type="evidence" value="ECO:0007669"/>
    <property type="project" value="TreeGrafter"/>
</dbReference>
<dbReference type="Pfam" id="PF00342">
    <property type="entry name" value="PGI"/>
    <property type="match status" value="1"/>
</dbReference>
<proteinExistence type="predicted"/>